<dbReference type="AlphaFoldDB" id="A0A6M8HZ32"/>
<dbReference type="RefSeq" id="WP_171837596.1">
    <property type="nucleotide sequence ID" value="NZ_CP053710.1"/>
</dbReference>
<gene>
    <name evidence="1" type="ORF">HN018_24760</name>
</gene>
<keyword evidence="1" id="KW-0614">Plasmid</keyword>
<accession>A0A6M8HZ32</accession>
<keyword evidence="2" id="KW-1185">Reference proteome</keyword>
<organism evidence="1 2">
    <name type="scientific">Lichenicola cladoniae</name>
    <dbReference type="NCBI Taxonomy" id="1484109"/>
    <lineage>
        <taxon>Bacteria</taxon>
        <taxon>Pseudomonadati</taxon>
        <taxon>Pseudomonadota</taxon>
        <taxon>Alphaproteobacteria</taxon>
        <taxon>Acetobacterales</taxon>
        <taxon>Acetobacteraceae</taxon>
        <taxon>Lichenicola</taxon>
    </lineage>
</organism>
<sequence>MKTSRATKTPLILQSVTWMHGLAVRVWINWVVKVSPSPVYISEREEMAFLVGFDAAIKTSGNADQLIFAYPADLHCALQSGMVAGSRAARAV</sequence>
<name>A0A6M8HZ32_9PROT</name>
<protein>
    <submittedName>
        <fullName evidence="1">Uncharacterized protein</fullName>
    </submittedName>
</protein>
<reference evidence="1 2" key="1">
    <citation type="journal article" date="2014" name="World J. Microbiol. Biotechnol.">
        <title>Biodiversity and physiological characteristics of Antarctic and Arctic lichens-associated bacteria.</title>
        <authorList>
            <person name="Lee Y.M."/>
            <person name="Kim E.H."/>
            <person name="Lee H.K."/>
            <person name="Hong S.G."/>
        </authorList>
    </citation>
    <scope>NUCLEOTIDE SEQUENCE [LARGE SCALE GENOMIC DNA]</scope>
    <source>
        <strain evidence="1 2">PAMC 26569</strain>
        <plasmid evidence="1">unnamed2</plasmid>
    </source>
</reference>
<proteinExistence type="predicted"/>
<evidence type="ECO:0000313" key="2">
    <source>
        <dbReference type="Proteomes" id="UP000500767"/>
    </source>
</evidence>
<dbReference type="Proteomes" id="UP000500767">
    <property type="component" value="Plasmid unnamed2"/>
</dbReference>
<dbReference type="KEGG" id="lck:HN018_24760"/>
<geneLocation type="plasmid" evidence="1 2">
    <name>unnamed2</name>
</geneLocation>
<evidence type="ECO:0000313" key="1">
    <source>
        <dbReference type="EMBL" id="QKE93405.1"/>
    </source>
</evidence>
<dbReference type="EMBL" id="CP053710">
    <property type="protein sequence ID" value="QKE93405.1"/>
    <property type="molecule type" value="Genomic_DNA"/>
</dbReference>